<feature type="domain" description="Lumazine-binding" evidence="12">
    <location>
        <begin position="1"/>
        <end position="96"/>
    </location>
</feature>
<evidence type="ECO:0000259" key="12">
    <source>
        <dbReference type="PROSITE" id="PS51177"/>
    </source>
</evidence>
<evidence type="ECO:0000256" key="7">
    <source>
        <dbReference type="ARBA" id="ARBA00022619"/>
    </source>
</evidence>
<evidence type="ECO:0000313" key="14">
    <source>
        <dbReference type="Proteomes" id="UP000002027"/>
    </source>
</evidence>
<evidence type="ECO:0000256" key="9">
    <source>
        <dbReference type="ARBA" id="ARBA00022737"/>
    </source>
</evidence>
<dbReference type="Proteomes" id="UP000002027">
    <property type="component" value="Chromosome 1"/>
</dbReference>
<dbReference type="EMBL" id="CP001823">
    <property type="protein sequence ID" value="ACZ39400.1"/>
    <property type="molecule type" value="Genomic_DNA"/>
</dbReference>
<dbReference type="OrthoDB" id="9788537at2"/>
<dbReference type="AlphaFoldDB" id="D1C583"/>
<dbReference type="NCBIfam" id="NF006767">
    <property type="entry name" value="PRK09289.1"/>
    <property type="match status" value="1"/>
</dbReference>
<proteinExistence type="predicted"/>
<sequence length="212" mass="22174">MFSGIVEEVGTVAALGRVGGDVALTIRGRTVLEGTRLGDSIAVNGVCLTVADLDAGHFVANLQPVTLRLTNLGDLSPGSPVNLERSVMVGGRIGGHYVQGHIDGTGRVVSQTPDGAAVVVRIATPPEIHRYLVPRGFIAVDGASLTIVEVLPDGFTVSLVTHTQHHTTLAHKRPGERVNLEVDIIAKYVERLCGPSPGAGVDLDLLRRAGFA</sequence>
<dbReference type="InterPro" id="IPR017938">
    <property type="entry name" value="Riboflavin_synthase-like_b-brl"/>
</dbReference>
<dbReference type="SUPFAM" id="SSF63380">
    <property type="entry name" value="Riboflavin synthase domain-like"/>
    <property type="match status" value="2"/>
</dbReference>
<keyword evidence="8" id="KW-0808">Transferase</keyword>
<reference evidence="13 14" key="2">
    <citation type="journal article" date="2010" name="Stand. Genomic Sci.">
        <title>Complete genome sequence of Desulfohalobium retbaense type strain (HR(100)).</title>
        <authorList>
            <person name="Spring S."/>
            <person name="Nolan M."/>
            <person name="Lapidus A."/>
            <person name="Glavina Del Rio T."/>
            <person name="Copeland A."/>
            <person name="Tice H."/>
            <person name="Cheng J.F."/>
            <person name="Lucas S."/>
            <person name="Land M."/>
            <person name="Chen F."/>
            <person name="Bruce D."/>
            <person name="Goodwin L."/>
            <person name="Pitluck S."/>
            <person name="Ivanova N."/>
            <person name="Mavromatis K."/>
            <person name="Mikhailova N."/>
            <person name="Pati A."/>
            <person name="Chen A."/>
            <person name="Palaniappan K."/>
            <person name="Hauser L."/>
            <person name="Chang Y.J."/>
            <person name="Jeffries C.D."/>
            <person name="Munk C."/>
            <person name="Kiss H."/>
            <person name="Chain P."/>
            <person name="Han C."/>
            <person name="Brettin T."/>
            <person name="Detter J.C."/>
            <person name="Schuler E."/>
            <person name="Goker M."/>
            <person name="Rohde M."/>
            <person name="Bristow J."/>
            <person name="Eisen J.A."/>
            <person name="Markowitz V."/>
            <person name="Hugenholtz P."/>
            <person name="Kyrpides N.C."/>
            <person name="Klenk H.P."/>
        </authorList>
    </citation>
    <scope>NUCLEOTIDE SEQUENCE [LARGE SCALE GENOMIC DNA]</scope>
    <source>
        <strain evidence="14">ATCC 49802 / DSM 20745 / S 6022</strain>
    </source>
</reference>
<evidence type="ECO:0000256" key="4">
    <source>
        <dbReference type="ARBA" id="ARBA00011233"/>
    </source>
</evidence>
<dbReference type="Gene3D" id="2.40.30.20">
    <property type="match status" value="2"/>
</dbReference>
<dbReference type="KEGG" id="sti:Sthe_1969"/>
<reference evidence="14" key="1">
    <citation type="submission" date="2009-11" db="EMBL/GenBank/DDBJ databases">
        <title>The complete chromosome 1 of Sphaerobacter thermophilus DSM 20745.</title>
        <authorList>
            <person name="Lucas S."/>
            <person name="Copeland A."/>
            <person name="Lapidus A."/>
            <person name="Glavina del Rio T."/>
            <person name="Dalin E."/>
            <person name="Tice H."/>
            <person name="Bruce D."/>
            <person name="Goodwin L."/>
            <person name="Pitluck S."/>
            <person name="Kyrpides N."/>
            <person name="Mavromatis K."/>
            <person name="Ivanova N."/>
            <person name="Mikhailova N."/>
            <person name="LaButti K.M."/>
            <person name="Clum A."/>
            <person name="Sun H.I."/>
            <person name="Brettin T."/>
            <person name="Detter J.C."/>
            <person name="Han C."/>
            <person name="Larimer F."/>
            <person name="Land M."/>
            <person name="Hauser L."/>
            <person name="Markowitz V."/>
            <person name="Cheng J.F."/>
            <person name="Hugenholtz P."/>
            <person name="Woyke T."/>
            <person name="Wu D."/>
            <person name="Steenblock K."/>
            <person name="Schneider S."/>
            <person name="Pukall R."/>
            <person name="Goeker M."/>
            <person name="Klenk H.P."/>
            <person name="Eisen J.A."/>
        </authorList>
    </citation>
    <scope>NUCLEOTIDE SEQUENCE [LARGE SCALE GENOMIC DNA]</scope>
    <source>
        <strain evidence="14">ATCC 49802 / DSM 20745 / S 6022</strain>
    </source>
</reference>
<protein>
    <recommendedName>
        <fullName evidence="6 10">Riboflavin synthase</fullName>
        <ecNumber evidence="5 10">2.5.1.9</ecNumber>
    </recommendedName>
</protein>
<dbReference type="FunFam" id="2.40.30.20:FF:000004">
    <property type="entry name" value="Riboflavin synthase, alpha subunit"/>
    <property type="match status" value="1"/>
</dbReference>
<comment type="function">
    <text evidence="2">Catalyzes the dismutation of two molecules of 6,7-dimethyl-8-ribityllumazine, resulting in the formation of riboflavin and 5-amino-6-(D-ribitylamino)uracil.</text>
</comment>
<evidence type="ECO:0000256" key="6">
    <source>
        <dbReference type="ARBA" id="ARBA00013950"/>
    </source>
</evidence>
<dbReference type="HOGENOM" id="CLU_034388_2_0_0"/>
<dbReference type="FunFam" id="2.40.30.20:FF:000003">
    <property type="entry name" value="Riboflavin synthase, alpha subunit"/>
    <property type="match status" value="1"/>
</dbReference>
<organism evidence="13 14">
    <name type="scientific">Sphaerobacter thermophilus (strain ATCC 49802 / DSM 20745 / KCCM 41009 / NCIMB 13125 / S 6022)</name>
    <dbReference type="NCBI Taxonomy" id="479434"/>
    <lineage>
        <taxon>Bacteria</taxon>
        <taxon>Pseudomonadati</taxon>
        <taxon>Thermomicrobiota</taxon>
        <taxon>Thermomicrobia</taxon>
        <taxon>Sphaerobacterales</taxon>
        <taxon>Sphaerobacterineae</taxon>
        <taxon>Sphaerobacteraceae</taxon>
        <taxon>Sphaerobacter</taxon>
    </lineage>
</organism>
<evidence type="ECO:0000256" key="8">
    <source>
        <dbReference type="ARBA" id="ARBA00022679"/>
    </source>
</evidence>
<accession>D1C583</accession>
<comment type="subunit">
    <text evidence="4">Homotrimer.</text>
</comment>
<dbReference type="InterPro" id="IPR023366">
    <property type="entry name" value="ATP_synth_asu-like_sf"/>
</dbReference>
<dbReference type="InParanoid" id="D1C583"/>
<gene>
    <name evidence="13" type="ordered locus">Sthe_1969</name>
</gene>
<comment type="catalytic activity">
    <reaction evidence="1">
        <text>2 6,7-dimethyl-8-(1-D-ribityl)lumazine + H(+) = 5-amino-6-(D-ribitylamino)uracil + riboflavin</text>
        <dbReference type="Rhea" id="RHEA:20772"/>
        <dbReference type="ChEBI" id="CHEBI:15378"/>
        <dbReference type="ChEBI" id="CHEBI:15934"/>
        <dbReference type="ChEBI" id="CHEBI:57986"/>
        <dbReference type="ChEBI" id="CHEBI:58201"/>
        <dbReference type="EC" id="2.5.1.9"/>
    </reaction>
</comment>
<dbReference type="FunCoup" id="D1C583">
    <property type="interactions" value="427"/>
</dbReference>
<evidence type="ECO:0000256" key="2">
    <source>
        <dbReference type="ARBA" id="ARBA00002803"/>
    </source>
</evidence>
<evidence type="ECO:0000313" key="13">
    <source>
        <dbReference type="EMBL" id="ACZ39400.1"/>
    </source>
</evidence>
<dbReference type="RefSeq" id="WP_012872446.1">
    <property type="nucleotide sequence ID" value="NC_013523.1"/>
</dbReference>
<dbReference type="PANTHER" id="PTHR21098">
    <property type="entry name" value="RIBOFLAVIN SYNTHASE ALPHA CHAIN"/>
    <property type="match status" value="1"/>
</dbReference>
<dbReference type="InterPro" id="IPR026017">
    <property type="entry name" value="Lumazine-bd_dom"/>
</dbReference>
<name>D1C583_SPHTD</name>
<dbReference type="PIRSF" id="PIRSF000498">
    <property type="entry name" value="Riboflavin_syn_A"/>
    <property type="match status" value="1"/>
</dbReference>
<keyword evidence="7" id="KW-0686">Riboflavin biosynthesis</keyword>
<evidence type="ECO:0000256" key="5">
    <source>
        <dbReference type="ARBA" id="ARBA00012827"/>
    </source>
</evidence>
<dbReference type="eggNOG" id="COG0307">
    <property type="taxonomic scope" value="Bacteria"/>
</dbReference>
<dbReference type="STRING" id="479434.Sthe_1969"/>
<feature type="repeat" description="Lumazine-binding" evidence="11">
    <location>
        <begin position="97"/>
        <end position="193"/>
    </location>
</feature>
<feature type="domain" description="Lumazine-binding" evidence="12">
    <location>
        <begin position="97"/>
        <end position="193"/>
    </location>
</feature>
<evidence type="ECO:0000256" key="10">
    <source>
        <dbReference type="NCBIfam" id="TIGR00187"/>
    </source>
</evidence>
<dbReference type="NCBIfam" id="TIGR00187">
    <property type="entry name" value="ribE"/>
    <property type="match status" value="1"/>
</dbReference>
<feature type="repeat" description="Lumazine-binding" evidence="11">
    <location>
        <begin position="1"/>
        <end position="96"/>
    </location>
</feature>
<evidence type="ECO:0000256" key="3">
    <source>
        <dbReference type="ARBA" id="ARBA00004887"/>
    </source>
</evidence>
<dbReference type="PANTHER" id="PTHR21098:SF0">
    <property type="entry name" value="RIBOFLAVIN SYNTHASE"/>
    <property type="match status" value="1"/>
</dbReference>
<dbReference type="PROSITE" id="PS51177">
    <property type="entry name" value="LUMAZINE_BIND"/>
    <property type="match status" value="2"/>
</dbReference>
<dbReference type="EC" id="2.5.1.9" evidence="5 10"/>
<dbReference type="GO" id="GO:0004746">
    <property type="term" value="F:riboflavin synthase activity"/>
    <property type="evidence" value="ECO:0007669"/>
    <property type="project" value="UniProtKB-UniRule"/>
</dbReference>
<dbReference type="CDD" id="cd00402">
    <property type="entry name" value="Riboflavin_synthase_like"/>
    <property type="match status" value="1"/>
</dbReference>
<comment type="pathway">
    <text evidence="3">Cofactor biosynthesis; riboflavin biosynthesis; riboflavin from 2-hydroxy-3-oxobutyl phosphate and 5-amino-6-(D-ribitylamino)uracil: step 2/2.</text>
</comment>
<keyword evidence="14" id="KW-1185">Reference proteome</keyword>
<evidence type="ECO:0000256" key="11">
    <source>
        <dbReference type="PROSITE-ProRule" id="PRU00524"/>
    </source>
</evidence>
<dbReference type="GO" id="GO:0009231">
    <property type="term" value="P:riboflavin biosynthetic process"/>
    <property type="evidence" value="ECO:0007669"/>
    <property type="project" value="UniProtKB-KW"/>
</dbReference>
<dbReference type="InterPro" id="IPR001783">
    <property type="entry name" value="Lumazine-bd"/>
</dbReference>
<dbReference type="Pfam" id="PF00677">
    <property type="entry name" value="Lum_binding"/>
    <property type="match status" value="2"/>
</dbReference>
<keyword evidence="9" id="KW-0677">Repeat</keyword>
<evidence type="ECO:0000256" key="1">
    <source>
        <dbReference type="ARBA" id="ARBA00000968"/>
    </source>
</evidence>